<dbReference type="PANTHER" id="PTHR12806:SF0">
    <property type="entry name" value="VACUOLAR-SORTING PROTEIN SNF8"/>
    <property type="match status" value="1"/>
</dbReference>
<gene>
    <name evidence="2" type="ORF">BJ684DRAFT_19969</name>
</gene>
<reference evidence="3" key="1">
    <citation type="journal article" date="2018" name="Nat. Microbiol.">
        <title>Leveraging single-cell genomics to expand the fungal tree of life.</title>
        <authorList>
            <person name="Ahrendt S.R."/>
            <person name="Quandt C.A."/>
            <person name="Ciobanu D."/>
            <person name="Clum A."/>
            <person name="Salamov A."/>
            <person name="Andreopoulos B."/>
            <person name="Cheng J.F."/>
            <person name="Woyke T."/>
            <person name="Pelin A."/>
            <person name="Henrissat B."/>
            <person name="Reynolds N.K."/>
            <person name="Benny G.L."/>
            <person name="Smith M.E."/>
            <person name="James T.Y."/>
            <person name="Grigoriev I.V."/>
        </authorList>
    </citation>
    <scope>NUCLEOTIDE SEQUENCE [LARGE SCALE GENOMIC DNA]</scope>
</reference>
<evidence type="ECO:0000313" key="3">
    <source>
        <dbReference type="Proteomes" id="UP000267251"/>
    </source>
</evidence>
<organism evidence="2 3">
    <name type="scientific">Piptocephalis cylindrospora</name>
    <dbReference type="NCBI Taxonomy" id="1907219"/>
    <lineage>
        <taxon>Eukaryota</taxon>
        <taxon>Fungi</taxon>
        <taxon>Fungi incertae sedis</taxon>
        <taxon>Zoopagomycota</taxon>
        <taxon>Zoopagomycotina</taxon>
        <taxon>Zoopagomycetes</taxon>
        <taxon>Zoopagales</taxon>
        <taxon>Piptocephalidaceae</taxon>
        <taxon>Piptocephalis</taxon>
    </lineage>
</organism>
<comment type="similarity">
    <text evidence="1">Belongs to the SNF8 family.</text>
</comment>
<dbReference type="GO" id="GO:0043328">
    <property type="term" value="P:protein transport to vacuole involved in ubiquitin-dependent protein catabolic process via the multivesicular body sorting pathway"/>
    <property type="evidence" value="ECO:0007669"/>
    <property type="project" value="TreeGrafter"/>
</dbReference>
<dbReference type="SUPFAM" id="SSF46785">
    <property type="entry name" value="Winged helix' DNA-binding domain"/>
    <property type="match status" value="2"/>
</dbReference>
<dbReference type="InterPro" id="IPR040608">
    <property type="entry name" value="Snf8/Vps36"/>
</dbReference>
<dbReference type="GO" id="GO:0000814">
    <property type="term" value="C:ESCRT II complex"/>
    <property type="evidence" value="ECO:0007669"/>
    <property type="project" value="InterPro"/>
</dbReference>
<evidence type="ECO:0000256" key="1">
    <source>
        <dbReference type="ARBA" id="ARBA00009834"/>
    </source>
</evidence>
<name>A0A4P9Y4G2_9FUNG</name>
<protein>
    <submittedName>
        <fullName evidence="2">EAP30/Vps36 family-domain-containing protein</fullName>
    </submittedName>
</protein>
<dbReference type="InterPro" id="IPR036388">
    <property type="entry name" value="WH-like_DNA-bd_sf"/>
</dbReference>
<sequence length="242" mass="26605">MRRRGAGIAGLQRQAQAKEQYREAGYALATSQFEQLNAQLDLFRTHLTQFSQNHQLTLRKDPVVRARFLQLCSLLDVDPLAVVDATSSASLSQKSPRPQLIMQVIEAASSSRHYDGGLTPLGTLHDRLLLKNQGVTPDDILRAIEALNVLGAGWEVLHLGGNQYIQSLPSLLSPDTSEALSLIQSLGQGHVNADQLTSHLGWTKARAMACMEDALRHGICWVDDVASPPQYWVPAFSLQGKY</sequence>
<proteinExistence type="inferred from homology"/>
<dbReference type="OrthoDB" id="283883at2759"/>
<dbReference type="Gene3D" id="1.10.10.10">
    <property type="entry name" value="Winged helix-like DNA-binding domain superfamily/Winged helix DNA-binding domain"/>
    <property type="match status" value="2"/>
</dbReference>
<dbReference type="InterPro" id="IPR016689">
    <property type="entry name" value="ESCRT-2_cplx_Snf8"/>
</dbReference>
<dbReference type="AlphaFoldDB" id="A0A4P9Y4G2"/>
<dbReference type="EMBL" id="KZ987993">
    <property type="protein sequence ID" value="RKP13552.1"/>
    <property type="molecule type" value="Genomic_DNA"/>
</dbReference>
<dbReference type="Proteomes" id="UP000267251">
    <property type="component" value="Unassembled WGS sequence"/>
</dbReference>
<dbReference type="PANTHER" id="PTHR12806">
    <property type="entry name" value="EAP30 SUBUNIT OF ELL COMPLEX"/>
    <property type="match status" value="1"/>
</dbReference>
<dbReference type="Gene3D" id="6.10.140.180">
    <property type="match status" value="1"/>
</dbReference>
<accession>A0A4P9Y4G2</accession>
<evidence type="ECO:0000313" key="2">
    <source>
        <dbReference type="EMBL" id="RKP13552.1"/>
    </source>
</evidence>
<dbReference type="InterPro" id="IPR036390">
    <property type="entry name" value="WH_DNA-bd_sf"/>
</dbReference>
<keyword evidence="3" id="KW-1185">Reference proteome</keyword>
<dbReference type="Pfam" id="PF04157">
    <property type="entry name" value="EAP30"/>
    <property type="match status" value="1"/>
</dbReference>